<accession>A0A1T5NZ26</accession>
<reference evidence="1 2" key="1">
    <citation type="submission" date="2017-02" db="EMBL/GenBank/DDBJ databases">
        <authorList>
            <person name="Peterson S.W."/>
        </authorList>
    </citation>
    <scope>NUCLEOTIDE SEQUENCE [LARGE SCALE GENOMIC DNA]</scope>
    <source>
        <strain evidence="1 2">DSM 18108</strain>
    </source>
</reference>
<name>A0A1T5NZ26_9BACT</name>
<keyword evidence="2" id="KW-1185">Reference proteome</keyword>
<dbReference type="Proteomes" id="UP000190166">
    <property type="component" value="Unassembled WGS sequence"/>
</dbReference>
<evidence type="ECO:0000313" key="1">
    <source>
        <dbReference type="EMBL" id="SKD05720.1"/>
    </source>
</evidence>
<dbReference type="EMBL" id="FUZZ01000002">
    <property type="protein sequence ID" value="SKD05720.1"/>
    <property type="molecule type" value="Genomic_DNA"/>
</dbReference>
<gene>
    <name evidence="1" type="ORF">SAMN05660461_3176</name>
</gene>
<protein>
    <submittedName>
        <fullName evidence="1">Uncharacterized protein</fullName>
    </submittedName>
</protein>
<dbReference type="RefSeq" id="WP_079470462.1">
    <property type="nucleotide sequence ID" value="NZ_FUZZ01000002.1"/>
</dbReference>
<proteinExistence type="predicted"/>
<dbReference type="AlphaFoldDB" id="A0A1T5NZ26"/>
<dbReference type="STRING" id="393003.SAMN05660461_3176"/>
<sequence length="306" mass="35023">MKYITLPVIALVILTNTGCRKKDQPKEPTGPAPIQVTRLITQIYRDNILYEQLGYNNNQQLTTFDHYEPGSDQATMHMEFKTDANGKLTGTVLYRKDGANFKLSEKNVVQSSEREFKITGFLYPPYSGGRNDTVPDAMRFTFDDSGKLIELTDTLITEKGADYMRQLIAITTCNYSGDQLNNLTRNGYGYYASPTLPGGEETTLHTSSISQFEYDDTPNFFYALGKQYPYLRFIMRPDHRLFAGRTNVKKITEKHLPPGGSQTEITHIFRDIRDDHDSQIVYTTEMSIQNGVTSTTQWRYHYRPLP</sequence>
<evidence type="ECO:0000313" key="2">
    <source>
        <dbReference type="Proteomes" id="UP000190166"/>
    </source>
</evidence>
<organism evidence="1 2">
    <name type="scientific">Chitinophaga ginsengisegetis</name>
    <dbReference type="NCBI Taxonomy" id="393003"/>
    <lineage>
        <taxon>Bacteria</taxon>
        <taxon>Pseudomonadati</taxon>
        <taxon>Bacteroidota</taxon>
        <taxon>Chitinophagia</taxon>
        <taxon>Chitinophagales</taxon>
        <taxon>Chitinophagaceae</taxon>
        <taxon>Chitinophaga</taxon>
    </lineage>
</organism>